<dbReference type="PANTHER" id="PTHR33495:SF2">
    <property type="entry name" value="ANTI-SIGMA FACTOR ANTAGONIST TM_1081-RELATED"/>
    <property type="match status" value="1"/>
</dbReference>
<dbReference type="CDD" id="cd07043">
    <property type="entry name" value="STAS_anti-anti-sigma_factors"/>
    <property type="match status" value="1"/>
</dbReference>
<dbReference type="Proteomes" id="UP000199503">
    <property type="component" value="Unassembled WGS sequence"/>
</dbReference>
<dbReference type="InterPro" id="IPR058548">
    <property type="entry name" value="MlaB-like_STAS"/>
</dbReference>
<name>A0A1H9XAP9_9PSEU</name>
<protein>
    <submittedName>
        <fullName evidence="2">Anti-anti-sigma factor</fullName>
    </submittedName>
</protein>
<sequence>MTSFTVTTLDLEAGPVVEFAGELDSASAPRALQAVEAISPRPGQQVVLDLTGLLFCDSSGISALIAARNIAHSAEAGLALAGVPRHLARTLVLIGLDTFFTTYATAAQAQAAWPESPAGG</sequence>
<evidence type="ECO:0000313" key="3">
    <source>
        <dbReference type="Proteomes" id="UP000199503"/>
    </source>
</evidence>
<dbReference type="InterPro" id="IPR002645">
    <property type="entry name" value="STAS_dom"/>
</dbReference>
<dbReference type="OrthoDB" id="3481860at2"/>
<evidence type="ECO:0000313" key="2">
    <source>
        <dbReference type="EMBL" id="SES43240.1"/>
    </source>
</evidence>
<feature type="domain" description="STAS" evidence="1">
    <location>
        <begin position="16"/>
        <end position="113"/>
    </location>
</feature>
<dbReference type="AlphaFoldDB" id="A0A1H9XAP9"/>
<keyword evidence="3" id="KW-1185">Reference proteome</keyword>
<organism evidence="2 3">
    <name type="scientific">Lentzea albida</name>
    <dbReference type="NCBI Taxonomy" id="65499"/>
    <lineage>
        <taxon>Bacteria</taxon>
        <taxon>Bacillati</taxon>
        <taxon>Actinomycetota</taxon>
        <taxon>Actinomycetes</taxon>
        <taxon>Pseudonocardiales</taxon>
        <taxon>Pseudonocardiaceae</taxon>
        <taxon>Lentzea</taxon>
    </lineage>
</organism>
<dbReference type="STRING" id="65499.SAMN04488000_13119"/>
<evidence type="ECO:0000259" key="1">
    <source>
        <dbReference type="PROSITE" id="PS50801"/>
    </source>
</evidence>
<dbReference type="PANTHER" id="PTHR33495">
    <property type="entry name" value="ANTI-SIGMA FACTOR ANTAGONIST TM_1081-RELATED-RELATED"/>
    <property type="match status" value="1"/>
</dbReference>
<dbReference type="Gene3D" id="3.30.750.24">
    <property type="entry name" value="STAS domain"/>
    <property type="match status" value="1"/>
</dbReference>
<dbReference type="InterPro" id="IPR036513">
    <property type="entry name" value="STAS_dom_sf"/>
</dbReference>
<reference evidence="3" key="1">
    <citation type="submission" date="2016-10" db="EMBL/GenBank/DDBJ databases">
        <authorList>
            <person name="Varghese N."/>
            <person name="Submissions S."/>
        </authorList>
    </citation>
    <scope>NUCLEOTIDE SEQUENCE [LARGE SCALE GENOMIC DNA]</scope>
    <source>
        <strain evidence="3">DSM 44437</strain>
    </source>
</reference>
<dbReference type="GO" id="GO:0043856">
    <property type="term" value="F:anti-sigma factor antagonist activity"/>
    <property type="evidence" value="ECO:0007669"/>
    <property type="project" value="TreeGrafter"/>
</dbReference>
<dbReference type="Pfam" id="PF13466">
    <property type="entry name" value="STAS_2"/>
    <property type="match status" value="1"/>
</dbReference>
<dbReference type="PROSITE" id="PS50801">
    <property type="entry name" value="STAS"/>
    <property type="match status" value="1"/>
</dbReference>
<gene>
    <name evidence="2" type="ORF">SAMN04488000_13119</name>
</gene>
<dbReference type="SUPFAM" id="SSF52091">
    <property type="entry name" value="SpoIIaa-like"/>
    <property type="match status" value="1"/>
</dbReference>
<accession>A0A1H9XAP9</accession>
<dbReference type="RefSeq" id="WP_089927578.1">
    <property type="nucleotide sequence ID" value="NZ_FOFV01000031.1"/>
</dbReference>
<proteinExistence type="predicted"/>
<dbReference type="EMBL" id="FOFV01000031">
    <property type="protein sequence ID" value="SES43240.1"/>
    <property type="molecule type" value="Genomic_DNA"/>
</dbReference>